<keyword evidence="1" id="KW-0812">Transmembrane</keyword>
<feature type="transmembrane region" description="Helical" evidence="1">
    <location>
        <begin position="37"/>
        <end position="55"/>
    </location>
</feature>
<name>A0A7W9DZ61_9SPHI</name>
<keyword evidence="1" id="KW-1133">Transmembrane helix</keyword>
<proteinExistence type="predicted"/>
<gene>
    <name evidence="2" type="ORF">HDE68_001822</name>
</gene>
<sequence length="170" mass="19294">MENLKNGKQQDDSTDLPLSDPKIFLPNGKPISLIKKWAFYLLFLLIASLFTLIRIHNLHEFTLFESINLSILVLIVCTNKAPISVSISTLTKTLVYTYTNSWAQTKYTTVELDQAGGAYKYDVSKTGGAWKLVLYNDNIFKNRISIRASTANGYSEEQLDEIVRLIHQCK</sequence>
<dbReference type="AlphaFoldDB" id="A0A7W9DZ61"/>
<evidence type="ECO:0000313" key="3">
    <source>
        <dbReference type="Proteomes" id="UP000537204"/>
    </source>
</evidence>
<feature type="transmembrane region" description="Helical" evidence="1">
    <location>
        <begin position="61"/>
        <end position="78"/>
    </location>
</feature>
<comment type="caution">
    <text evidence="2">The sequence shown here is derived from an EMBL/GenBank/DDBJ whole genome shotgun (WGS) entry which is preliminary data.</text>
</comment>
<evidence type="ECO:0000256" key="1">
    <source>
        <dbReference type="SAM" id="Phobius"/>
    </source>
</evidence>
<dbReference type="Proteomes" id="UP000537204">
    <property type="component" value="Unassembled WGS sequence"/>
</dbReference>
<accession>A0A7W9DZ61</accession>
<keyword evidence="1" id="KW-0472">Membrane</keyword>
<reference evidence="2 3" key="1">
    <citation type="submission" date="2020-08" db="EMBL/GenBank/DDBJ databases">
        <title>Genomic Encyclopedia of Type Strains, Phase IV (KMG-V): Genome sequencing to study the core and pangenomes of soil and plant-associated prokaryotes.</title>
        <authorList>
            <person name="Whitman W."/>
        </authorList>
    </citation>
    <scope>NUCLEOTIDE SEQUENCE [LARGE SCALE GENOMIC DNA]</scope>
    <source>
        <strain evidence="2 3">S3M1</strain>
    </source>
</reference>
<organism evidence="2 3">
    <name type="scientific">Pedobacter cryoconitis</name>
    <dbReference type="NCBI Taxonomy" id="188932"/>
    <lineage>
        <taxon>Bacteria</taxon>
        <taxon>Pseudomonadati</taxon>
        <taxon>Bacteroidota</taxon>
        <taxon>Sphingobacteriia</taxon>
        <taxon>Sphingobacteriales</taxon>
        <taxon>Sphingobacteriaceae</taxon>
        <taxon>Pedobacter</taxon>
    </lineage>
</organism>
<protein>
    <submittedName>
        <fullName evidence="2">Uncharacterized protein</fullName>
    </submittedName>
</protein>
<dbReference type="RefSeq" id="WP_183881070.1">
    <property type="nucleotide sequence ID" value="NZ_JACHCE010000002.1"/>
</dbReference>
<evidence type="ECO:0000313" key="2">
    <source>
        <dbReference type="EMBL" id="MBB5635934.1"/>
    </source>
</evidence>
<dbReference type="EMBL" id="JACHCE010000002">
    <property type="protein sequence ID" value="MBB5635934.1"/>
    <property type="molecule type" value="Genomic_DNA"/>
</dbReference>